<name>A0AAD6SCL9_9AGAR</name>
<evidence type="ECO:0000256" key="1">
    <source>
        <dbReference type="SAM" id="MobiDB-lite"/>
    </source>
</evidence>
<feature type="region of interest" description="Disordered" evidence="1">
    <location>
        <begin position="111"/>
        <end position="147"/>
    </location>
</feature>
<gene>
    <name evidence="2" type="ORF">C8F04DRAFT_1010426</name>
</gene>
<comment type="caution">
    <text evidence="2">The sequence shown here is derived from an EMBL/GenBank/DDBJ whole genome shotgun (WGS) entry which is preliminary data.</text>
</comment>
<dbReference type="EMBL" id="JARJCM010000164">
    <property type="protein sequence ID" value="KAJ7024782.1"/>
    <property type="molecule type" value="Genomic_DNA"/>
</dbReference>
<protein>
    <submittedName>
        <fullName evidence="2">Uncharacterized protein</fullName>
    </submittedName>
</protein>
<evidence type="ECO:0000313" key="2">
    <source>
        <dbReference type="EMBL" id="KAJ7024782.1"/>
    </source>
</evidence>
<accession>A0AAD6SCL9</accession>
<dbReference type="AlphaFoldDB" id="A0AAD6SCL9"/>
<keyword evidence="3" id="KW-1185">Reference proteome</keyword>
<feature type="compositionally biased region" description="Polar residues" evidence="1">
    <location>
        <begin position="111"/>
        <end position="126"/>
    </location>
</feature>
<reference evidence="2" key="1">
    <citation type="submission" date="2023-03" db="EMBL/GenBank/DDBJ databases">
        <title>Massive genome expansion in bonnet fungi (Mycena s.s.) driven by repeated elements and novel gene families across ecological guilds.</title>
        <authorList>
            <consortium name="Lawrence Berkeley National Laboratory"/>
            <person name="Harder C.B."/>
            <person name="Miyauchi S."/>
            <person name="Viragh M."/>
            <person name="Kuo A."/>
            <person name="Thoen E."/>
            <person name="Andreopoulos B."/>
            <person name="Lu D."/>
            <person name="Skrede I."/>
            <person name="Drula E."/>
            <person name="Henrissat B."/>
            <person name="Morin E."/>
            <person name="Kohler A."/>
            <person name="Barry K."/>
            <person name="LaButti K."/>
            <person name="Morin E."/>
            <person name="Salamov A."/>
            <person name="Lipzen A."/>
            <person name="Mereny Z."/>
            <person name="Hegedus B."/>
            <person name="Baldrian P."/>
            <person name="Stursova M."/>
            <person name="Weitz H."/>
            <person name="Taylor A."/>
            <person name="Grigoriev I.V."/>
            <person name="Nagy L.G."/>
            <person name="Martin F."/>
            <person name="Kauserud H."/>
        </authorList>
    </citation>
    <scope>NUCLEOTIDE SEQUENCE</scope>
    <source>
        <strain evidence="2">CBHHK200</strain>
    </source>
</reference>
<feature type="region of interest" description="Disordered" evidence="1">
    <location>
        <begin position="1"/>
        <end position="48"/>
    </location>
</feature>
<feature type="compositionally biased region" description="Basic and acidic residues" evidence="1">
    <location>
        <begin position="31"/>
        <end position="48"/>
    </location>
</feature>
<dbReference type="Proteomes" id="UP001218188">
    <property type="component" value="Unassembled WGS sequence"/>
</dbReference>
<proteinExistence type="predicted"/>
<evidence type="ECO:0000313" key="3">
    <source>
        <dbReference type="Proteomes" id="UP001218188"/>
    </source>
</evidence>
<sequence>MVPSYFKSFIKHSDATPPRTQAVETGGTPEATKRDREMEADRGHKGAHLALEEPQRIDLSMQQIAAGRPGGEGPDVPRSLLEQPPVEVHPIPRSEQHFIPANVGSMSHSLGSQEVEVSTSPEVQNTRRTKREGTNGKGAQSHDRKFVERLEKENSDLKKDAEKMRSEIFQLGAQNQECNARLAAAHDRETRRAAEQFEAQGPTFGVTANMTSTADVRRTMENLEAEIFQVAAALSDLDLRSSPVKNHALGGRSDHELYDRMVQVLGEELARLLSGTGAHAPEMLVQIALQTAISNWGFIHLRSWVLERQHDGTNAFLAQLYAGVRHSEVANDALRWRAMTCKQLLQRMYPPDLKASLLQRLADVVNLTLEEPLDQREIEGEFRDRIEAAVRLLFDLKRDIGTNIVSDDLEVVFVDPGEIFEPKAMENMWPEEGVLRGSETVVCTTSLGLQKRGDDGGHPVTLVKPKVLVRSTLGSLMTEEGV</sequence>
<organism evidence="2 3">
    <name type="scientific">Mycena alexandri</name>
    <dbReference type="NCBI Taxonomy" id="1745969"/>
    <lineage>
        <taxon>Eukaryota</taxon>
        <taxon>Fungi</taxon>
        <taxon>Dikarya</taxon>
        <taxon>Basidiomycota</taxon>
        <taxon>Agaricomycotina</taxon>
        <taxon>Agaricomycetes</taxon>
        <taxon>Agaricomycetidae</taxon>
        <taxon>Agaricales</taxon>
        <taxon>Marasmiineae</taxon>
        <taxon>Mycenaceae</taxon>
        <taxon>Mycena</taxon>
    </lineage>
</organism>